<reference evidence="6 8" key="2">
    <citation type="submission" date="2019-11" db="EMBL/GenBank/DDBJ databases">
        <title>Draft genome sequences of five Paenibacillus species of dairy origin.</title>
        <authorList>
            <person name="Olajide A.M."/>
            <person name="Chen S."/>
            <person name="Lapointe G."/>
        </authorList>
    </citation>
    <scope>NUCLEOTIDE SEQUENCE [LARGE SCALE GENOMIC DNA]</scope>
    <source>
        <strain evidence="6 8">3CT49</strain>
    </source>
</reference>
<evidence type="ECO:0000313" key="8">
    <source>
        <dbReference type="Proteomes" id="UP000442469"/>
    </source>
</evidence>
<dbReference type="HOGENOM" id="CLU_000604_1_22_9"/>
<name>A0A090Y4X8_PAEMA</name>
<dbReference type="RefSeq" id="WP_036627072.1">
    <property type="nucleotide sequence ID" value="NZ_BOSD01000024.1"/>
</dbReference>
<evidence type="ECO:0000313" key="5">
    <source>
        <dbReference type="EMBL" id="KFM93494.1"/>
    </source>
</evidence>
<keyword evidence="7" id="KW-1185">Reference proteome</keyword>
<dbReference type="SMART" id="SM00382">
    <property type="entry name" value="AAA"/>
    <property type="match status" value="1"/>
</dbReference>
<dbReference type="GeneID" id="77010209"/>
<evidence type="ECO:0000256" key="2">
    <source>
        <dbReference type="ARBA" id="ARBA00022741"/>
    </source>
</evidence>
<organism evidence="5 7">
    <name type="scientific">Paenibacillus macerans</name>
    <name type="common">Bacillus macerans</name>
    <dbReference type="NCBI Taxonomy" id="44252"/>
    <lineage>
        <taxon>Bacteria</taxon>
        <taxon>Bacillati</taxon>
        <taxon>Bacillota</taxon>
        <taxon>Bacilli</taxon>
        <taxon>Bacillales</taxon>
        <taxon>Paenibacillaceae</taxon>
        <taxon>Paenibacillus</taxon>
    </lineage>
</organism>
<dbReference type="InterPro" id="IPR003593">
    <property type="entry name" value="AAA+_ATPase"/>
</dbReference>
<dbReference type="Gene3D" id="3.40.50.300">
    <property type="entry name" value="P-loop containing nucleotide triphosphate hydrolases"/>
    <property type="match status" value="1"/>
</dbReference>
<evidence type="ECO:0000256" key="3">
    <source>
        <dbReference type="ARBA" id="ARBA00022840"/>
    </source>
</evidence>
<feature type="domain" description="ABC transporter" evidence="4">
    <location>
        <begin position="5"/>
        <end position="223"/>
    </location>
</feature>
<dbReference type="PANTHER" id="PTHR42788">
    <property type="entry name" value="TAURINE IMPORT ATP-BINDING PROTEIN-RELATED"/>
    <property type="match status" value="1"/>
</dbReference>
<dbReference type="InterPro" id="IPR017871">
    <property type="entry name" value="ABC_transporter-like_CS"/>
</dbReference>
<dbReference type="Proteomes" id="UP000029278">
    <property type="component" value="Unassembled WGS sequence"/>
</dbReference>
<comment type="caution">
    <text evidence="5">The sequence shown here is derived from an EMBL/GenBank/DDBJ whole genome shotgun (WGS) entry which is preliminary data.</text>
</comment>
<evidence type="ECO:0000259" key="4">
    <source>
        <dbReference type="PROSITE" id="PS50893"/>
    </source>
</evidence>
<gene>
    <name evidence="5" type="ORF">DJ90_4854</name>
    <name evidence="6" type="ORF">GNQ08_07410</name>
</gene>
<dbReference type="GO" id="GO:0016887">
    <property type="term" value="F:ATP hydrolysis activity"/>
    <property type="evidence" value="ECO:0007669"/>
    <property type="project" value="InterPro"/>
</dbReference>
<evidence type="ECO:0000313" key="7">
    <source>
        <dbReference type="Proteomes" id="UP000029278"/>
    </source>
</evidence>
<keyword evidence="1" id="KW-0813">Transport</keyword>
<dbReference type="InterPro" id="IPR027417">
    <property type="entry name" value="P-loop_NTPase"/>
</dbReference>
<evidence type="ECO:0000313" key="6">
    <source>
        <dbReference type="EMBL" id="MUG22248.1"/>
    </source>
</evidence>
<dbReference type="OrthoDB" id="9790614at2"/>
<dbReference type="SUPFAM" id="SSF52540">
    <property type="entry name" value="P-loop containing nucleoside triphosphate hydrolases"/>
    <property type="match status" value="1"/>
</dbReference>
<dbReference type="AlphaFoldDB" id="A0A090Y4X8"/>
<dbReference type="PATRIC" id="fig|44252.3.peg.6044"/>
<proteinExistence type="predicted"/>
<dbReference type="PANTHER" id="PTHR42788:SF13">
    <property type="entry name" value="ALIPHATIC SULFONATES IMPORT ATP-BINDING PROTEIN SSUB"/>
    <property type="match status" value="1"/>
</dbReference>
<dbReference type="InterPro" id="IPR050166">
    <property type="entry name" value="ABC_transporter_ATP-bind"/>
</dbReference>
<dbReference type="EMBL" id="JMQA01000052">
    <property type="protein sequence ID" value="KFM93494.1"/>
    <property type="molecule type" value="Genomic_DNA"/>
</dbReference>
<keyword evidence="2" id="KW-0547">Nucleotide-binding</keyword>
<dbReference type="Pfam" id="PF00005">
    <property type="entry name" value="ABC_tran"/>
    <property type="match status" value="1"/>
</dbReference>
<protein>
    <submittedName>
        <fullName evidence="5">ABC transporter family protein</fullName>
    </submittedName>
    <submittedName>
        <fullName evidence="6">ATP-binding cassette domain-containing protein</fullName>
    </submittedName>
</protein>
<keyword evidence="3 6" id="KW-0067">ATP-binding</keyword>
<sequence>MTTLIEFTNVAKTYGGRPVFTGFSCRLQRGEVIALLGPSGCGKTTLLNLAAGLAQPDSGSIRLHTDHIGYIFQEPRLIPWRTAGENIGLVLQTADTADVERIIGHTLRKVGLQQAENRYPRQLSGGMKQRVSIARALALQPDMILMDEPFSALDAALKRELMDDMARLIGEREIGVMYVTHDPEEAARLADRVLIFSPPDRAFANEEIFPVPRLERTEAQIRQYKNKMISIS</sequence>
<dbReference type="Proteomes" id="UP000442469">
    <property type="component" value="Unassembled WGS sequence"/>
</dbReference>
<dbReference type="InterPro" id="IPR003439">
    <property type="entry name" value="ABC_transporter-like_ATP-bd"/>
</dbReference>
<dbReference type="PROSITE" id="PS00211">
    <property type="entry name" value="ABC_TRANSPORTER_1"/>
    <property type="match status" value="1"/>
</dbReference>
<dbReference type="GO" id="GO:0005524">
    <property type="term" value="F:ATP binding"/>
    <property type="evidence" value="ECO:0007669"/>
    <property type="project" value="UniProtKB-KW"/>
</dbReference>
<dbReference type="STRING" id="44252.DJ90_4854"/>
<evidence type="ECO:0000256" key="1">
    <source>
        <dbReference type="ARBA" id="ARBA00022448"/>
    </source>
</evidence>
<accession>A0A090Y4X8</accession>
<dbReference type="PROSITE" id="PS50893">
    <property type="entry name" value="ABC_TRANSPORTER_2"/>
    <property type="match status" value="1"/>
</dbReference>
<reference evidence="5 7" key="1">
    <citation type="submission" date="2014-04" db="EMBL/GenBank/DDBJ databases">
        <authorList>
            <person name="Bishop-Lilly K.A."/>
            <person name="Broomall S.M."/>
            <person name="Chain P.S."/>
            <person name="Chertkov O."/>
            <person name="Coyne S.R."/>
            <person name="Daligault H.E."/>
            <person name="Davenport K.W."/>
            <person name="Erkkila T."/>
            <person name="Frey K.G."/>
            <person name="Gibbons H.S."/>
            <person name="Gu W."/>
            <person name="Jaissle J."/>
            <person name="Johnson S.L."/>
            <person name="Koroleva G.I."/>
            <person name="Ladner J.T."/>
            <person name="Lo C.-C."/>
            <person name="Minogue T.D."/>
            <person name="Munk C."/>
            <person name="Palacios G.F."/>
            <person name="Redden C.L."/>
            <person name="Rosenzweig C.N."/>
            <person name="Scholz M.B."/>
            <person name="Teshima H."/>
            <person name="Xu Y."/>
        </authorList>
    </citation>
    <scope>NUCLEOTIDE SEQUENCE [LARGE SCALE GENOMIC DNA]</scope>
    <source>
        <strain evidence="5 7">8244</strain>
    </source>
</reference>
<dbReference type="EMBL" id="WNZZ01000004">
    <property type="protein sequence ID" value="MUG22248.1"/>
    <property type="molecule type" value="Genomic_DNA"/>
</dbReference>